<dbReference type="Proteomes" id="UP000287243">
    <property type="component" value="Chromosome"/>
</dbReference>
<feature type="transmembrane region" description="Helical" evidence="3">
    <location>
        <begin position="241"/>
        <end position="262"/>
    </location>
</feature>
<feature type="transmembrane region" description="Helical" evidence="3">
    <location>
        <begin position="217"/>
        <end position="234"/>
    </location>
</feature>
<feature type="transmembrane region" description="Helical" evidence="3">
    <location>
        <begin position="282"/>
        <end position="301"/>
    </location>
</feature>
<feature type="transmembrane region" description="Helical" evidence="3">
    <location>
        <begin position="118"/>
        <end position="135"/>
    </location>
</feature>
<keyword evidence="3 4" id="KW-0812">Transmembrane</keyword>
<keyword evidence="2" id="KW-0802">TPR repeat</keyword>
<feature type="transmembrane region" description="Helical" evidence="3">
    <location>
        <begin position="12"/>
        <end position="31"/>
    </location>
</feature>
<evidence type="ECO:0000256" key="1">
    <source>
        <dbReference type="ARBA" id="ARBA00022737"/>
    </source>
</evidence>
<dbReference type="SUPFAM" id="SSF48452">
    <property type="entry name" value="TPR-like"/>
    <property type="match status" value="1"/>
</dbReference>
<proteinExistence type="predicted"/>
<name>A0A410P3A5_VELA1</name>
<feature type="transmembrane region" description="Helical" evidence="3">
    <location>
        <begin position="172"/>
        <end position="197"/>
    </location>
</feature>
<feature type="transmembrane region" description="Helical" evidence="3">
    <location>
        <begin position="313"/>
        <end position="331"/>
    </location>
</feature>
<keyword evidence="3" id="KW-1133">Transmembrane helix</keyword>
<gene>
    <name evidence="4" type="ORF">BU251_02345</name>
</gene>
<evidence type="ECO:0000313" key="5">
    <source>
        <dbReference type="Proteomes" id="UP000287243"/>
    </source>
</evidence>
<dbReference type="InterPro" id="IPR011990">
    <property type="entry name" value="TPR-like_helical_dom_sf"/>
</dbReference>
<keyword evidence="5" id="KW-1185">Reference proteome</keyword>
<sequence length="607" mass="68577">MNFRKDPDSLKRTLCAAMGLVLVFIVFRPFFHAQFLSLDDPQYITQNPLLGAFSWHAVRRIWGNFYFGQYQPLVHLTYLLERHLLGNDPFVYRFTNILLHAANTGLVYVWISRLTKSRLTGILTALLFGLHPLRVESVAWLSARKDVLFGFFYLLGMNAYLAYLRCGRKRDYLFAGIFFFLSLLSKAALAVTWPLAAVMVDGYEGRWREKGAWLEKIPFFFLASIFIFIIFSAARSFPLIVLPAHSFVAFRVACSCSAILLYAGKMLCPVRLSAVYAWPLGWQMEAAAVFLSLLLLGLAYAVRRLPPSSRRNIFFGLGIFLTGILPALHLFAAGQTMFAADRYTYIASIGLSYLAALGGVWLFSIGRRFFFVCSVTVAAGIFALGVLTWQRTAAWKDNGVFWTDVLAKCPLFIDGYLNRGDYFVEQKDEDKALKDYAAGLAMTSRFFAAEEAAEAGGFSERQGWSDDPFLQNESFFIKDVDPRSRFLVRMALARAFKGDDVASAALLKKASDYFDGIGYFPKDISLQSYLLMGFLKQAAGDRQEAEIFYRKAWEIYPPYATVFKNRAYFYIAIGRPGEAVEMLRGLQVNTMGVIPFAAHGDDFDARR</sequence>
<evidence type="ECO:0000256" key="3">
    <source>
        <dbReference type="SAM" id="Phobius"/>
    </source>
</evidence>
<feature type="transmembrane region" description="Helical" evidence="3">
    <location>
        <begin position="90"/>
        <end position="111"/>
    </location>
</feature>
<dbReference type="KEGG" id="vai:BU251_02345"/>
<evidence type="ECO:0000256" key="2">
    <source>
        <dbReference type="ARBA" id="ARBA00022803"/>
    </source>
</evidence>
<dbReference type="RefSeq" id="WP_128699289.1">
    <property type="nucleotide sequence ID" value="NZ_CP019384.1"/>
</dbReference>
<feature type="transmembrane region" description="Helical" evidence="3">
    <location>
        <begin position="343"/>
        <end position="362"/>
    </location>
</feature>
<dbReference type="PANTHER" id="PTHR44227:SF3">
    <property type="entry name" value="PROTEIN O-MANNOSYL-TRANSFERASE TMTC4"/>
    <property type="match status" value="1"/>
</dbReference>
<organism evidence="4 5">
    <name type="scientific">Velamenicoccus archaeovorus</name>
    <dbReference type="NCBI Taxonomy" id="1930593"/>
    <lineage>
        <taxon>Bacteria</taxon>
        <taxon>Pseudomonadati</taxon>
        <taxon>Candidatus Omnitrophota</taxon>
        <taxon>Candidatus Velamenicoccus</taxon>
    </lineage>
</organism>
<dbReference type="InterPro" id="IPR019734">
    <property type="entry name" value="TPR_rpt"/>
</dbReference>
<dbReference type="SMART" id="SM00028">
    <property type="entry name" value="TPR"/>
    <property type="match status" value="2"/>
</dbReference>
<keyword evidence="3" id="KW-0472">Membrane</keyword>
<dbReference type="InterPro" id="IPR052346">
    <property type="entry name" value="O-mannosyl-transferase_TMTC"/>
</dbReference>
<dbReference type="AlphaFoldDB" id="A0A410P3A5"/>
<reference evidence="4 5" key="1">
    <citation type="submission" date="2017-01" db="EMBL/GenBank/DDBJ databases">
        <title>First insights into the biology of 'candidatus Vampirococcus archaeovorus'.</title>
        <authorList>
            <person name="Kizina J."/>
            <person name="Jordan S."/>
            <person name="Stueber K."/>
            <person name="Reinhardt R."/>
            <person name="Harder J."/>
        </authorList>
    </citation>
    <scope>NUCLEOTIDE SEQUENCE [LARGE SCALE GENOMIC DNA]</scope>
    <source>
        <strain evidence="4 5">LiM</strain>
    </source>
</reference>
<accession>A0A410P3A5</accession>
<keyword evidence="1" id="KW-0677">Repeat</keyword>
<feature type="transmembrane region" description="Helical" evidence="3">
    <location>
        <begin position="147"/>
        <end position="165"/>
    </location>
</feature>
<dbReference type="Gene3D" id="1.25.40.10">
    <property type="entry name" value="Tetratricopeptide repeat domain"/>
    <property type="match status" value="1"/>
</dbReference>
<dbReference type="EMBL" id="CP019384">
    <property type="protein sequence ID" value="QAT16649.1"/>
    <property type="molecule type" value="Genomic_DNA"/>
</dbReference>
<feature type="transmembrane region" description="Helical" evidence="3">
    <location>
        <begin position="369"/>
        <end position="389"/>
    </location>
</feature>
<dbReference type="OrthoDB" id="1100887at2"/>
<dbReference type="PANTHER" id="PTHR44227">
    <property type="match status" value="1"/>
</dbReference>
<protein>
    <submittedName>
        <fullName evidence="4">Transmembrane and TPR repeat-containing protein CG5038</fullName>
    </submittedName>
</protein>
<evidence type="ECO:0000313" key="4">
    <source>
        <dbReference type="EMBL" id="QAT16649.1"/>
    </source>
</evidence>